<reference evidence="2" key="1">
    <citation type="submission" date="2017-09" db="EMBL/GenBank/DDBJ databases">
        <title>Depth-based differentiation of microbial function through sediment-hosted aquifers and enrichment of novel symbionts in the deep terrestrial subsurface.</title>
        <authorList>
            <person name="Probst A.J."/>
            <person name="Ladd B."/>
            <person name="Jarett J.K."/>
            <person name="Geller-Mcgrath D.E."/>
            <person name="Sieber C.M.K."/>
            <person name="Emerson J.B."/>
            <person name="Anantharaman K."/>
            <person name="Thomas B.C."/>
            <person name="Malmstrom R."/>
            <person name="Stieglmeier M."/>
            <person name="Klingl A."/>
            <person name="Woyke T."/>
            <person name="Ryan C.M."/>
            <person name="Banfield J.F."/>
        </authorList>
    </citation>
    <scope>NUCLEOTIDE SEQUENCE [LARGE SCALE GENOMIC DNA]</scope>
</reference>
<name>A0A2M7QB71_9BACT</name>
<accession>A0A2M7QB71</accession>
<comment type="caution">
    <text evidence="1">The sequence shown here is derived from an EMBL/GenBank/DDBJ whole genome shotgun (WGS) entry which is preliminary data.</text>
</comment>
<dbReference type="Proteomes" id="UP000230973">
    <property type="component" value="Unassembled WGS sequence"/>
</dbReference>
<protein>
    <submittedName>
        <fullName evidence="1">Uncharacterized protein</fullName>
    </submittedName>
</protein>
<dbReference type="EMBL" id="PFLC01000027">
    <property type="protein sequence ID" value="PIY62813.1"/>
    <property type="molecule type" value="Genomic_DNA"/>
</dbReference>
<evidence type="ECO:0000313" key="2">
    <source>
        <dbReference type="Proteomes" id="UP000230973"/>
    </source>
</evidence>
<gene>
    <name evidence="1" type="ORF">COY93_02345</name>
</gene>
<proteinExistence type="predicted"/>
<evidence type="ECO:0000313" key="1">
    <source>
        <dbReference type="EMBL" id="PIY62813.1"/>
    </source>
</evidence>
<sequence length="241" mass="27511">MRDALSRHNVFKLSVEETLSRLRLANKEEGWRIEEEVICALADTAPEWPDGPFSFRSLEIRWGEGHEGVLLTFNRHLDRIRRTYGDQLDIELGLLSATASLCLAAGDDTHHAGVRWVTFKIEDATYDNQRAVFGPKPLADVGLSFAWLFREYFERTDIYSWVAETTYPFLHMGGYSLFCPLDVEDSELVRVFPVLLSKGTDRGATAFRRQNFPDASKLLASVSLCTYMHDANDSPRCRDRI</sequence>
<organism evidence="1 2">
    <name type="scientific">Candidatus Uhrbacteria bacterium CG_4_10_14_0_8_um_filter_58_22</name>
    <dbReference type="NCBI Taxonomy" id="1975029"/>
    <lineage>
        <taxon>Bacteria</taxon>
        <taxon>Candidatus Uhriibacteriota</taxon>
    </lineage>
</organism>
<dbReference type="AlphaFoldDB" id="A0A2M7QB71"/>